<comment type="subcellular location">
    <subcellularLocation>
        <location evidence="1 4">Nucleus</location>
    </subcellularLocation>
</comment>
<evidence type="ECO:0000313" key="7">
    <source>
        <dbReference type="Proteomes" id="UP000824120"/>
    </source>
</evidence>
<keyword evidence="3 4" id="KW-0539">Nucleus</keyword>
<dbReference type="OrthoDB" id="667358at2759"/>
<name>A0A9J6A7Q5_SOLCO</name>
<comment type="caution">
    <text evidence="6">The sequence shown here is derived from an EMBL/GenBank/DDBJ whole genome shotgun (WGS) entry which is preliminary data.</text>
</comment>
<keyword evidence="7" id="KW-1185">Reference proteome</keyword>
<comment type="function">
    <text evidence="4">Acts as a negative regulator of abscisic acid (ABA) response.</text>
</comment>
<dbReference type="EMBL" id="JACXVP010000002">
    <property type="protein sequence ID" value="KAG5620063.1"/>
    <property type="molecule type" value="Genomic_DNA"/>
</dbReference>
<proteinExistence type="inferred from homology"/>
<gene>
    <name evidence="6" type="ORF">H5410_005281</name>
</gene>
<evidence type="ECO:0000256" key="2">
    <source>
        <dbReference type="ARBA" id="ARBA00006081"/>
    </source>
</evidence>
<evidence type="ECO:0000313" key="6">
    <source>
        <dbReference type="EMBL" id="KAG5620063.1"/>
    </source>
</evidence>
<dbReference type="PANTHER" id="PTHR31413:SF32">
    <property type="entry name" value="NINJA-FAMILY PROTEIN"/>
    <property type="match status" value="1"/>
</dbReference>
<sequence length="158" mass="17710">MKHARRITGNPYLADDILEAEENIRTSDVENENVELNLGLSLNSGSQGSVASILNVKSSFVEQISPVYLGNYIAKGKMKSIMLNHMTFVSTRGKRPNGKKTEGLLYTCNKKDEMEIVCLCHGDLLNAVEFVEHASRGYVEHPLNHIFIDGEQIKQHCY</sequence>
<dbReference type="GO" id="GO:0005634">
    <property type="term" value="C:nucleus"/>
    <property type="evidence" value="ECO:0007669"/>
    <property type="project" value="UniProtKB-SubCell"/>
</dbReference>
<evidence type="ECO:0000256" key="1">
    <source>
        <dbReference type="ARBA" id="ARBA00004123"/>
    </source>
</evidence>
<dbReference type="GO" id="GO:0045892">
    <property type="term" value="P:negative regulation of DNA-templated transcription"/>
    <property type="evidence" value="ECO:0007669"/>
    <property type="project" value="TreeGrafter"/>
</dbReference>
<feature type="domain" description="Tify" evidence="5">
    <location>
        <begin position="115"/>
        <end position="155"/>
    </location>
</feature>
<evidence type="ECO:0000256" key="4">
    <source>
        <dbReference type="RuleBase" id="RU369029"/>
    </source>
</evidence>
<dbReference type="Pfam" id="PF16135">
    <property type="entry name" value="TDBD"/>
    <property type="match status" value="1"/>
</dbReference>
<comment type="similarity">
    <text evidence="2 4">Belongs to the Ninja family.</text>
</comment>
<dbReference type="InterPro" id="IPR031307">
    <property type="entry name" value="Ninja_fam"/>
</dbReference>
<dbReference type="AlphaFoldDB" id="A0A9J6A7Q5"/>
<reference evidence="6 7" key="1">
    <citation type="submission" date="2020-09" db="EMBL/GenBank/DDBJ databases">
        <title>De no assembly of potato wild relative species, Solanum commersonii.</title>
        <authorList>
            <person name="Cho K."/>
        </authorList>
    </citation>
    <scope>NUCLEOTIDE SEQUENCE [LARGE SCALE GENOMIC DNA]</scope>
    <source>
        <strain evidence="6">LZ3.2</strain>
        <tissue evidence="6">Leaf</tissue>
    </source>
</reference>
<dbReference type="Proteomes" id="UP000824120">
    <property type="component" value="Chromosome 2"/>
</dbReference>
<dbReference type="GO" id="GO:0007165">
    <property type="term" value="P:signal transduction"/>
    <property type="evidence" value="ECO:0007669"/>
    <property type="project" value="InterPro"/>
</dbReference>
<dbReference type="PANTHER" id="PTHR31413">
    <property type="entry name" value="AFP HOMOLOG 2"/>
    <property type="match status" value="1"/>
</dbReference>
<evidence type="ECO:0000256" key="3">
    <source>
        <dbReference type="ARBA" id="ARBA00023242"/>
    </source>
</evidence>
<organism evidence="6 7">
    <name type="scientific">Solanum commersonii</name>
    <name type="common">Commerson's wild potato</name>
    <name type="synonym">Commerson's nightshade</name>
    <dbReference type="NCBI Taxonomy" id="4109"/>
    <lineage>
        <taxon>Eukaryota</taxon>
        <taxon>Viridiplantae</taxon>
        <taxon>Streptophyta</taxon>
        <taxon>Embryophyta</taxon>
        <taxon>Tracheophyta</taxon>
        <taxon>Spermatophyta</taxon>
        <taxon>Magnoliopsida</taxon>
        <taxon>eudicotyledons</taxon>
        <taxon>Gunneridae</taxon>
        <taxon>Pentapetalae</taxon>
        <taxon>asterids</taxon>
        <taxon>lamiids</taxon>
        <taxon>Solanales</taxon>
        <taxon>Solanaceae</taxon>
        <taxon>Solanoideae</taxon>
        <taxon>Solaneae</taxon>
        <taxon>Solanum</taxon>
    </lineage>
</organism>
<evidence type="ECO:0000259" key="5">
    <source>
        <dbReference type="Pfam" id="PF16135"/>
    </source>
</evidence>
<protein>
    <recommendedName>
        <fullName evidence="4">Ninja-family protein</fullName>
    </recommendedName>
    <alternativeName>
        <fullName evidence="4">ABI-binding protein</fullName>
    </alternativeName>
</protein>
<accession>A0A9J6A7Q5</accession>
<dbReference type="InterPro" id="IPR032308">
    <property type="entry name" value="TDBD"/>
</dbReference>